<evidence type="ECO:0008006" key="3">
    <source>
        <dbReference type="Google" id="ProtNLM"/>
    </source>
</evidence>
<name>A0A5M9ZCT0_9BIFI</name>
<dbReference type="AlphaFoldDB" id="A0A5M9ZCT0"/>
<evidence type="ECO:0000313" key="2">
    <source>
        <dbReference type="Proteomes" id="UP000326060"/>
    </source>
</evidence>
<accession>A0A5M9ZCT0</accession>
<organism evidence="1 2">
    <name type="scientific">Bifidobacterium callitrichos</name>
    <dbReference type="NCBI Taxonomy" id="762209"/>
    <lineage>
        <taxon>Bacteria</taxon>
        <taxon>Bacillati</taxon>
        <taxon>Actinomycetota</taxon>
        <taxon>Actinomycetes</taxon>
        <taxon>Bifidobacteriales</taxon>
        <taxon>Bifidobacteriaceae</taxon>
        <taxon>Bifidobacterium</taxon>
    </lineage>
</organism>
<sequence length="274" mass="31551">MEISLNIKDNPHRGYLIVEGESDRRLFETYFRKRGIEVNNDLNIIAASNIEVDETVLRRNNLRPHCNKDLIIAFALFCNSENPVIADNIRCIVDKDCWESNPYDNDALIVVTDYPAIESYAFDASIFDDLRILFDNKIPSGDVIVEQMKNKLCYLFSLRKKYSGPADTLPPISYKNVGKEGDFIRNCTNNLCSNSDVKEIFDSLINKNPKSFAYGHDIAQVFKHLYKSKAPNKNIHFSDLELHMLRQLVFSQTLDSERMFLCLNSWLKSIGCFI</sequence>
<protein>
    <recommendedName>
        <fullName evidence="3">DUF4435 domain-containing protein</fullName>
    </recommendedName>
</protein>
<evidence type="ECO:0000313" key="1">
    <source>
        <dbReference type="EMBL" id="KAA8816491.1"/>
    </source>
</evidence>
<dbReference type="Proteomes" id="UP000326060">
    <property type="component" value="Unassembled WGS sequence"/>
</dbReference>
<dbReference type="EMBL" id="RZJP01000002">
    <property type="protein sequence ID" value="KAA8816491.1"/>
    <property type="molecule type" value="Genomic_DNA"/>
</dbReference>
<proteinExistence type="predicted"/>
<dbReference type="RefSeq" id="WP_150394158.1">
    <property type="nucleotide sequence ID" value="NZ_RZJP01000002.1"/>
</dbReference>
<comment type="caution">
    <text evidence="1">The sequence shown here is derived from an EMBL/GenBank/DDBJ whole genome shotgun (WGS) entry which is preliminary data.</text>
</comment>
<reference evidence="1 2" key="1">
    <citation type="journal article" date="2019" name="Syst. Appl. Microbiol.">
        <title>Characterization of Bifidobacterium species in feaces of the Egyptian fruit bat: Description of B. vespertilionis sp. nov. and B. rousetti sp. nov.</title>
        <authorList>
            <person name="Modesto M."/>
            <person name="Satti M."/>
            <person name="Watanabe K."/>
            <person name="Puglisi E."/>
            <person name="Morelli L."/>
            <person name="Huang C.-H."/>
            <person name="Liou J.-S."/>
            <person name="Miyashita M."/>
            <person name="Tamura T."/>
            <person name="Saito S."/>
            <person name="Mori K."/>
            <person name="Huang L."/>
            <person name="Sciavilla P."/>
            <person name="Sandri C."/>
            <person name="Spiezio C."/>
            <person name="Vitali F."/>
            <person name="Cavalieri D."/>
            <person name="Perpetuini G."/>
            <person name="Tofalo R."/>
            <person name="Bonetti A."/>
            <person name="Arita M."/>
            <person name="Mattarelli P."/>
        </authorList>
    </citation>
    <scope>NUCLEOTIDE SEQUENCE [LARGE SCALE GENOMIC DNA]</scope>
    <source>
        <strain evidence="1 2">RST27</strain>
    </source>
</reference>
<gene>
    <name evidence="1" type="ORF">EMB92_06195</name>
</gene>